<organism evidence="3 4">
    <name type="scientific">Mycena indigotica</name>
    <dbReference type="NCBI Taxonomy" id="2126181"/>
    <lineage>
        <taxon>Eukaryota</taxon>
        <taxon>Fungi</taxon>
        <taxon>Dikarya</taxon>
        <taxon>Basidiomycota</taxon>
        <taxon>Agaricomycotina</taxon>
        <taxon>Agaricomycetes</taxon>
        <taxon>Agaricomycetidae</taxon>
        <taxon>Agaricales</taxon>
        <taxon>Marasmiineae</taxon>
        <taxon>Mycenaceae</taxon>
        <taxon>Mycena</taxon>
    </lineage>
</organism>
<proteinExistence type="predicted"/>
<keyword evidence="1" id="KW-0812">Transmembrane</keyword>
<dbReference type="OrthoDB" id="1461976at2759"/>
<comment type="caution">
    <text evidence="3">The sequence shown here is derived from an EMBL/GenBank/DDBJ whole genome shotgun (WGS) entry which is preliminary data.</text>
</comment>
<sequence length="450" mass="49819">MTVPETMQATQVEVTIPNLSMKDLLSAIPAHCFERSTLRSAAYPVWDLVVIASLWKLASVSDAFVATTLPPNLQGLASFSIWALYSFFAGLFAFGLWIVAHECGMSSLFLLAAPKLAPGHGAFSPYKSVNNAVGWTLHSGLGVPYHSWRISHAKHHAATGHMTQDQVFVPWTRTQMGLPPLDPTRDDLLGVNVSQAVQAELLEALGDSPIAVFVQSIVYLFMGLPMYLLYNIGGQLRYPKGTNHFTPSSIIFSPQQFSQIIVSDIGILTWLALIVLSCNHWSFWTVFRTYLMPYIWVNHWLVLVTFLQHSDPLLPHYRSEMFTFQRGALCTMDRSLLGDLGSMMGWLGAHATHGISETHVLHHVTSKIPHYHAWEATDALRARLATAGIKLVGRPGGWAEVYRVMRECKFVEDEGGVVFYKNARGLAAAKPLIIATNSDVEDSGVEVDSK</sequence>
<feature type="transmembrane region" description="Helical" evidence="1">
    <location>
        <begin position="81"/>
        <end position="100"/>
    </location>
</feature>
<dbReference type="EMBL" id="JACAZF010000016">
    <property type="protein sequence ID" value="KAF7289870.1"/>
    <property type="molecule type" value="Genomic_DNA"/>
</dbReference>
<gene>
    <name evidence="3" type="ORF">MIND_01361400</name>
</gene>
<dbReference type="CDD" id="cd03507">
    <property type="entry name" value="Delta12-FADS-like"/>
    <property type="match status" value="1"/>
</dbReference>
<evidence type="ECO:0000259" key="2">
    <source>
        <dbReference type="Pfam" id="PF00487"/>
    </source>
</evidence>
<keyword evidence="4" id="KW-1185">Reference proteome</keyword>
<dbReference type="AlphaFoldDB" id="A0A8H6S217"/>
<dbReference type="InterPro" id="IPR005804">
    <property type="entry name" value="FA_desaturase_dom"/>
</dbReference>
<keyword evidence="1" id="KW-0472">Membrane</keyword>
<evidence type="ECO:0000313" key="4">
    <source>
        <dbReference type="Proteomes" id="UP000636479"/>
    </source>
</evidence>
<feature type="transmembrane region" description="Helical" evidence="1">
    <location>
        <begin position="210"/>
        <end position="230"/>
    </location>
</feature>
<dbReference type="GO" id="GO:0006629">
    <property type="term" value="P:lipid metabolic process"/>
    <property type="evidence" value="ECO:0007669"/>
    <property type="project" value="InterPro"/>
</dbReference>
<dbReference type="GO" id="GO:0016491">
    <property type="term" value="F:oxidoreductase activity"/>
    <property type="evidence" value="ECO:0007669"/>
    <property type="project" value="InterPro"/>
</dbReference>
<dbReference type="RefSeq" id="XP_037213599.1">
    <property type="nucleotide sequence ID" value="XM_037370043.1"/>
</dbReference>
<dbReference type="PANTHER" id="PTHR32100">
    <property type="entry name" value="OMEGA-6 FATTY ACID DESATURASE, CHLOROPLASTIC"/>
    <property type="match status" value="1"/>
</dbReference>
<feature type="domain" description="Fatty acid desaturase" evidence="2">
    <location>
        <begin position="82"/>
        <end position="389"/>
    </location>
</feature>
<dbReference type="Proteomes" id="UP000636479">
    <property type="component" value="Unassembled WGS sequence"/>
</dbReference>
<evidence type="ECO:0000313" key="3">
    <source>
        <dbReference type="EMBL" id="KAF7289870.1"/>
    </source>
</evidence>
<reference evidence="3" key="1">
    <citation type="submission" date="2020-05" db="EMBL/GenBank/DDBJ databases">
        <title>Mycena genomes resolve the evolution of fungal bioluminescence.</title>
        <authorList>
            <person name="Tsai I.J."/>
        </authorList>
    </citation>
    <scope>NUCLEOTIDE SEQUENCE</scope>
    <source>
        <strain evidence="3">171206Taipei</strain>
    </source>
</reference>
<keyword evidence="1" id="KW-1133">Transmembrane helix</keyword>
<feature type="transmembrane region" description="Helical" evidence="1">
    <location>
        <begin position="265"/>
        <end position="284"/>
    </location>
</feature>
<dbReference type="GeneID" id="59352559"/>
<evidence type="ECO:0000256" key="1">
    <source>
        <dbReference type="SAM" id="Phobius"/>
    </source>
</evidence>
<accession>A0A8H6S217</accession>
<dbReference type="InterPro" id="IPR012171">
    <property type="entry name" value="Fatty_acid_desaturase"/>
</dbReference>
<dbReference type="Pfam" id="PF00487">
    <property type="entry name" value="FA_desaturase"/>
    <property type="match status" value="1"/>
</dbReference>
<name>A0A8H6S217_9AGAR</name>
<protein>
    <submittedName>
        <fullName evidence="3">FA-desaturase domain-containing protein</fullName>
    </submittedName>
</protein>